<feature type="region of interest" description="Disordered" evidence="1">
    <location>
        <begin position="94"/>
        <end position="141"/>
    </location>
</feature>
<dbReference type="EMBL" id="JACHMI010000001">
    <property type="protein sequence ID" value="MBB6549868.1"/>
    <property type="molecule type" value="Genomic_DNA"/>
</dbReference>
<proteinExistence type="predicted"/>
<keyword evidence="2" id="KW-0732">Signal</keyword>
<keyword evidence="4" id="KW-1185">Reference proteome</keyword>
<gene>
    <name evidence="3" type="ORF">HD593_004663</name>
</gene>
<dbReference type="Proteomes" id="UP000565579">
    <property type="component" value="Unassembled WGS sequence"/>
</dbReference>
<dbReference type="AlphaFoldDB" id="A0A7X0TZU1"/>
<organism evidence="3 4">
    <name type="scientific">Nonomuraea rubra</name>
    <dbReference type="NCBI Taxonomy" id="46180"/>
    <lineage>
        <taxon>Bacteria</taxon>
        <taxon>Bacillati</taxon>
        <taxon>Actinomycetota</taxon>
        <taxon>Actinomycetes</taxon>
        <taxon>Streptosporangiales</taxon>
        <taxon>Streptosporangiaceae</taxon>
        <taxon>Nonomuraea</taxon>
    </lineage>
</organism>
<feature type="chain" id="PRO_5031148057" evidence="2">
    <location>
        <begin position="33"/>
        <end position="310"/>
    </location>
</feature>
<accession>A0A7X0TZU1</accession>
<name>A0A7X0TZU1_9ACTN</name>
<evidence type="ECO:0000313" key="3">
    <source>
        <dbReference type="EMBL" id="MBB6549868.1"/>
    </source>
</evidence>
<evidence type="ECO:0000313" key="4">
    <source>
        <dbReference type="Proteomes" id="UP000565579"/>
    </source>
</evidence>
<feature type="compositionally biased region" description="Low complexity" evidence="1">
    <location>
        <begin position="47"/>
        <end position="65"/>
    </location>
</feature>
<feature type="region of interest" description="Disordered" evidence="1">
    <location>
        <begin position="47"/>
        <end position="68"/>
    </location>
</feature>
<protein>
    <submittedName>
        <fullName evidence="3">Uncharacterized protein</fullName>
    </submittedName>
</protein>
<feature type="signal peptide" evidence="2">
    <location>
        <begin position="1"/>
        <end position="32"/>
    </location>
</feature>
<evidence type="ECO:0000256" key="1">
    <source>
        <dbReference type="SAM" id="MobiDB-lite"/>
    </source>
</evidence>
<reference evidence="3 4" key="1">
    <citation type="submission" date="2020-08" db="EMBL/GenBank/DDBJ databases">
        <title>Sequencing the genomes of 1000 actinobacteria strains.</title>
        <authorList>
            <person name="Klenk H.-P."/>
        </authorList>
    </citation>
    <scope>NUCLEOTIDE SEQUENCE [LARGE SCALE GENOMIC DNA]</scope>
    <source>
        <strain evidence="3 4">DSM 43768</strain>
    </source>
</reference>
<feature type="compositionally biased region" description="Polar residues" evidence="1">
    <location>
        <begin position="100"/>
        <end position="136"/>
    </location>
</feature>
<sequence length="310" mass="33584">MRAPSKLRLAVAGLAAGGVLAGSGLIAGPAHAQVDDPFGFGGSSGSSSFDFGLTQPQPGSGSTGSSSGGFGDFLKDLGKDLGKQLGQEALDKLLNRDKNNGNTSTRPNTTLPQLPTGEGTVSSDGLTQQLPSTTSAGKRVPETVEKVLREAGINLVDWIVKRQPGTQRRGFGSFREPERYFRPELQRQFCRVPGNVRLFGTTVRKGRFAPTNFIGGDNLGRTLVLGRNSFLAPSGNRLKKFSTVNFVFLSRKDTEVLRPQPRVAKNTVLEDRVRYSTDFLKRGVKYTVIVRYVNTCNEPVVDVLGKVRRR</sequence>
<dbReference type="RefSeq" id="WP_185104229.1">
    <property type="nucleotide sequence ID" value="NZ_JACHMI010000001.1"/>
</dbReference>
<evidence type="ECO:0000256" key="2">
    <source>
        <dbReference type="SAM" id="SignalP"/>
    </source>
</evidence>
<comment type="caution">
    <text evidence="3">The sequence shown here is derived from an EMBL/GenBank/DDBJ whole genome shotgun (WGS) entry which is preliminary data.</text>
</comment>